<dbReference type="AlphaFoldDB" id="A0A7S0ZZP0"/>
<evidence type="ECO:0008006" key="2">
    <source>
        <dbReference type="Google" id="ProtNLM"/>
    </source>
</evidence>
<dbReference type="SUPFAM" id="SSF51445">
    <property type="entry name" value="(Trans)glycosidases"/>
    <property type="match status" value="1"/>
</dbReference>
<dbReference type="InterPro" id="IPR017853">
    <property type="entry name" value="GH"/>
</dbReference>
<accession>A0A7S0ZZP0</accession>
<organism evidence="1">
    <name type="scientific">Noctiluca scintillans</name>
    <name type="common">Sea sparkle</name>
    <name type="synonym">Red tide dinoflagellate</name>
    <dbReference type="NCBI Taxonomy" id="2966"/>
    <lineage>
        <taxon>Eukaryota</taxon>
        <taxon>Sar</taxon>
        <taxon>Alveolata</taxon>
        <taxon>Dinophyceae</taxon>
        <taxon>Noctilucales</taxon>
        <taxon>Noctilucaceae</taxon>
        <taxon>Noctiluca</taxon>
    </lineage>
</organism>
<name>A0A7S0ZZP0_NOCSC</name>
<proteinExistence type="predicted"/>
<sequence>MGPLRPIRGMCYEALPCTSEGVDAGGECSKGQALPSPDLLQQGYADQWGPDGRDDLGTISLLGSNVVRVYDAFGVESRHDHGAFLDRAQTVGLHVLAGFHTAGLCPDFNCFETWRKAATASFGLGFKVQNAWHPVVAMVVLLNEPDMLDFVGIDGNTPNCTQGPARCRVKASISALDGFLSAEKAAGITPGSVNLTIAWSSSMHSSVDGKVIDAIGYYGFQDMVAGIANPYEMCNYRPVTELAELQEAFRTRWVNSVNVASDWEYVQEEIAVIYDSLFPMSPWFLSEFHGQNDNQYHNTIVRELESIDGYAQSGAFMGVCFSQFQRPNQIKGDPKGLFGLGLKSIGDDGRTGKVCVEDAREGTPTCRSWDLKCLDPSVVPYQRSDAVATAWGGRVTGPGLCYNMDNALTV</sequence>
<evidence type="ECO:0000313" key="1">
    <source>
        <dbReference type="EMBL" id="CAD8837960.1"/>
    </source>
</evidence>
<gene>
    <name evidence="1" type="ORF">NSCI0253_LOCUS12308</name>
</gene>
<reference evidence="1" key="1">
    <citation type="submission" date="2021-01" db="EMBL/GenBank/DDBJ databases">
        <authorList>
            <person name="Corre E."/>
            <person name="Pelletier E."/>
            <person name="Niang G."/>
            <person name="Scheremetjew M."/>
            <person name="Finn R."/>
            <person name="Kale V."/>
            <person name="Holt S."/>
            <person name="Cochrane G."/>
            <person name="Meng A."/>
            <person name="Brown T."/>
            <person name="Cohen L."/>
        </authorList>
    </citation>
    <scope>NUCLEOTIDE SEQUENCE</scope>
</reference>
<dbReference type="EMBL" id="HBFQ01017651">
    <property type="protein sequence ID" value="CAD8837960.1"/>
    <property type="molecule type" value="Transcribed_RNA"/>
</dbReference>
<protein>
    <recommendedName>
        <fullName evidence="2">Glycoside hydrolase family 5 domain-containing protein</fullName>
    </recommendedName>
</protein>